<dbReference type="RefSeq" id="WP_093216164.1">
    <property type="nucleotide sequence ID" value="NZ_FNFL01000006.1"/>
</dbReference>
<evidence type="ECO:0000256" key="2">
    <source>
        <dbReference type="SAM" id="Phobius"/>
    </source>
</evidence>
<dbReference type="InterPro" id="IPR058620">
    <property type="entry name" value="YtrI_C"/>
</dbReference>
<dbReference type="NCBIfam" id="NF041479">
    <property type="entry name" value="spor_membprot_YtrI"/>
    <property type="match status" value="1"/>
</dbReference>
<evidence type="ECO:0000313" key="5">
    <source>
        <dbReference type="Proteomes" id="UP000198694"/>
    </source>
</evidence>
<feature type="coiled-coil region" evidence="1">
    <location>
        <begin position="38"/>
        <end position="75"/>
    </location>
</feature>
<dbReference type="Pfam" id="PF26347">
    <property type="entry name" value="YtrI_sporulation"/>
    <property type="match status" value="1"/>
</dbReference>
<dbReference type="Proteomes" id="UP000198694">
    <property type="component" value="Unassembled WGS sequence"/>
</dbReference>
<keyword evidence="1" id="KW-0175">Coiled coil</keyword>
<reference evidence="4 5" key="1">
    <citation type="submission" date="2016-10" db="EMBL/GenBank/DDBJ databases">
        <authorList>
            <person name="de Groot N.N."/>
        </authorList>
    </citation>
    <scope>NUCLEOTIDE SEQUENCE [LARGE SCALE GENOMIC DNA]</scope>
    <source>
        <strain evidence="4 5">CGMCC 1.6502</strain>
    </source>
</reference>
<dbReference type="InterPro" id="IPR048198">
    <property type="entry name" value="YtrI"/>
</dbReference>
<dbReference type="STRING" id="407036.SAMN05216243_3140"/>
<dbReference type="OrthoDB" id="2691164at2"/>
<evidence type="ECO:0000259" key="3">
    <source>
        <dbReference type="Pfam" id="PF26347"/>
    </source>
</evidence>
<organism evidence="4 5">
    <name type="scientific">Sediminibacillus albus</name>
    <dbReference type="NCBI Taxonomy" id="407036"/>
    <lineage>
        <taxon>Bacteria</taxon>
        <taxon>Bacillati</taxon>
        <taxon>Bacillota</taxon>
        <taxon>Bacilli</taxon>
        <taxon>Bacillales</taxon>
        <taxon>Bacillaceae</taxon>
        <taxon>Sediminibacillus</taxon>
    </lineage>
</organism>
<keyword evidence="2" id="KW-1133">Transmembrane helix</keyword>
<name>A0A1G9BUB8_9BACI</name>
<dbReference type="AlphaFoldDB" id="A0A1G9BUB8"/>
<feature type="transmembrane region" description="Helical" evidence="2">
    <location>
        <begin position="12"/>
        <end position="33"/>
    </location>
</feature>
<accession>A0A1G9BUB8</accession>
<keyword evidence="2" id="KW-0472">Membrane</keyword>
<keyword evidence="2" id="KW-0812">Transmembrane</keyword>
<evidence type="ECO:0000313" key="4">
    <source>
        <dbReference type="EMBL" id="SDK43079.1"/>
    </source>
</evidence>
<evidence type="ECO:0000256" key="1">
    <source>
        <dbReference type="SAM" id="Coils"/>
    </source>
</evidence>
<sequence length="167" mass="19541">MHIPPYYKQESWQRFFAGAFIGAIIAFVVYLYIYGQNYEKWLEDNMDLRSQLAELERQNEVLLENKKELDEKTKEKVVVQSISIKIENEKQLKLDRLIVHQIEERIKAEIDNVIGRDIVSLSENDQLLISTIENTVYRVEDINYHASINQLVIAPVLKLNLSLDFGS</sequence>
<feature type="domain" description="Sporulation membrane protein YtrI C-terminal" evidence="3">
    <location>
        <begin position="80"/>
        <end position="163"/>
    </location>
</feature>
<protein>
    <recommendedName>
        <fullName evidence="3">Sporulation membrane protein YtrI C-terminal domain-containing protein</fullName>
    </recommendedName>
</protein>
<keyword evidence="5" id="KW-1185">Reference proteome</keyword>
<dbReference type="EMBL" id="FNFL01000006">
    <property type="protein sequence ID" value="SDK43079.1"/>
    <property type="molecule type" value="Genomic_DNA"/>
</dbReference>
<proteinExistence type="predicted"/>
<gene>
    <name evidence="4" type="ORF">SAMN05216243_3140</name>
</gene>